<evidence type="ECO:0008006" key="2">
    <source>
        <dbReference type="Google" id="ProtNLM"/>
    </source>
</evidence>
<dbReference type="AlphaFoldDB" id="A0A7C3N7M1"/>
<name>A0A7C3N7M1_UNCW3</name>
<organism evidence="1">
    <name type="scientific">candidate division WOR-3 bacterium</name>
    <dbReference type="NCBI Taxonomy" id="2052148"/>
    <lineage>
        <taxon>Bacteria</taxon>
        <taxon>Bacteria division WOR-3</taxon>
    </lineage>
</organism>
<dbReference type="EMBL" id="DSTT01000002">
    <property type="protein sequence ID" value="HFK23303.1"/>
    <property type="molecule type" value="Genomic_DNA"/>
</dbReference>
<gene>
    <name evidence="1" type="ORF">ENS15_01410</name>
</gene>
<accession>A0A7C3N7M1</accession>
<comment type="caution">
    <text evidence="1">The sequence shown here is derived from an EMBL/GenBank/DDBJ whole genome shotgun (WGS) entry which is preliminary data.</text>
</comment>
<protein>
    <recommendedName>
        <fullName evidence="2">DUF2156 domain-containing protein</fullName>
    </recommendedName>
</protein>
<sequence>MLMKIDRIDFDFYEKNSGNFFGFNIFVSKNYLETFAGLKNIKIYSISSENGIEAFFPVNEKKTPLGKFFLTPQFTQFFNIILKSNPKNEKEKFFRYRDVISTYSNFLRKNFVYLSLPLHHDFDDVRFFKWNRLKAIPFYTYLVDSFKEKENSEGEDFKIVNDSKKLFESYKESYKGKLPIGEKDFIFIVDSLKEKGILKIFSNSKANVAVLYDDFNKVSYLYIITGKDTYFLIEQIFKEGHFKGYAVDLMGANTERIAKYKSKFKGELKLYFKLEKKYAIF</sequence>
<proteinExistence type="predicted"/>
<reference evidence="1" key="1">
    <citation type="journal article" date="2020" name="mSystems">
        <title>Genome- and Community-Level Interaction Insights into Carbon Utilization and Element Cycling Functions of Hydrothermarchaeota in Hydrothermal Sediment.</title>
        <authorList>
            <person name="Zhou Z."/>
            <person name="Liu Y."/>
            <person name="Xu W."/>
            <person name="Pan J."/>
            <person name="Luo Z.H."/>
            <person name="Li M."/>
        </authorList>
    </citation>
    <scope>NUCLEOTIDE SEQUENCE [LARGE SCALE GENOMIC DNA]</scope>
    <source>
        <strain evidence="1">SpSt-464</strain>
    </source>
</reference>
<evidence type="ECO:0000313" key="1">
    <source>
        <dbReference type="EMBL" id="HFK23303.1"/>
    </source>
</evidence>